<evidence type="ECO:0000313" key="13">
    <source>
        <dbReference type="Proteomes" id="UP000694522"/>
    </source>
</evidence>
<evidence type="ECO:0000256" key="4">
    <source>
        <dbReference type="ARBA" id="ARBA00023136"/>
    </source>
</evidence>
<evidence type="ECO:0000256" key="9">
    <source>
        <dbReference type="RuleBase" id="RU361185"/>
    </source>
</evidence>
<keyword evidence="10" id="KW-0812">Transmembrane</keyword>
<evidence type="ECO:0000256" key="7">
    <source>
        <dbReference type="ARBA" id="ARBA00023295"/>
    </source>
</evidence>
<comment type="subcellular location">
    <subcellularLocation>
        <location evidence="1">Membrane</location>
    </subcellularLocation>
</comment>
<feature type="domain" description="P-type" evidence="11">
    <location>
        <begin position="40"/>
        <end position="93"/>
    </location>
</feature>
<dbReference type="Pfam" id="PF21365">
    <property type="entry name" value="Glyco_hydro_31_3rd"/>
    <property type="match status" value="1"/>
</dbReference>
<dbReference type="CDD" id="cd06602">
    <property type="entry name" value="GH31_MGAM_SI_GAA"/>
    <property type="match status" value="1"/>
</dbReference>
<dbReference type="Pfam" id="PF01055">
    <property type="entry name" value="Glyco_hydro_31_2nd"/>
    <property type="match status" value="1"/>
</dbReference>
<dbReference type="Pfam" id="PF00088">
    <property type="entry name" value="Trefoil"/>
    <property type="match status" value="1"/>
</dbReference>
<accession>A0A8B9FCZ2</accession>
<dbReference type="Gene3D" id="2.60.40.1760">
    <property type="entry name" value="glycosyl hydrolase (family 31)"/>
    <property type="match status" value="1"/>
</dbReference>
<dbReference type="InterPro" id="IPR030458">
    <property type="entry name" value="Glyco_hydro_31_AS"/>
</dbReference>
<dbReference type="InterPro" id="IPR048395">
    <property type="entry name" value="Glyco_hydro_31_C"/>
</dbReference>
<dbReference type="GO" id="GO:0005975">
    <property type="term" value="P:carbohydrate metabolic process"/>
    <property type="evidence" value="ECO:0007669"/>
    <property type="project" value="InterPro"/>
</dbReference>
<dbReference type="SMART" id="SM00018">
    <property type="entry name" value="PD"/>
    <property type="match status" value="1"/>
</dbReference>
<dbReference type="InterPro" id="IPR044913">
    <property type="entry name" value="P_trefoil_dom_sf"/>
</dbReference>
<dbReference type="InterPro" id="IPR030459">
    <property type="entry name" value="Glyco_hydro_31_CS"/>
</dbReference>
<dbReference type="GO" id="GO:0016020">
    <property type="term" value="C:membrane"/>
    <property type="evidence" value="ECO:0007669"/>
    <property type="project" value="UniProtKB-SubCell"/>
</dbReference>
<evidence type="ECO:0000256" key="1">
    <source>
        <dbReference type="ARBA" id="ARBA00004370"/>
    </source>
</evidence>
<evidence type="ECO:0000259" key="11">
    <source>
        <dbReference type="PROSITE" id="PS51448"/>
    </source>
</evidence>
<evidence type="ECO:0000313" key="12">
    <source>
        <dbReference type="Ensembl" id="ENSACOP00000006961.1"/>
    </source>
</evidence>
<dbReference type="PROSITE" id="PS00707">
    <property type="entry name" value="GLYCOSYL_HYDROL_F31_2"/>
    <property type="match status" value="1"/>
</dbReference>
<dbReference type="AlphaFoldDB" id="A0A8B9FCZ2"/>
<dbReference type="PROSITE" id="PS00129">
    <property type="entry name" value="GLYCOSYL_HYDROL_F31_1"/>
    <property type="match status" value="1"/>
</dbReference>
<evidence type="ECO:0000256" key="8">
    <source>
        <dbReference type="PROSITE-ProRule" id="PRU00779"/>
    </source>
</evidence>
<keyword evidence="3 9" id="KW-0378">Hydrolase</keyword>
<dbReference type="InterPro" id="IPR000322">
    <property type="entry name" value="Glyco_hydro_31_TIM"/>
</dbReference>
<dbReference type="Gene3D" id="4.10.110.10">
    <property type="entry name" value="Spasmolytic Protein, domain 1"/>
    <property type="match status" value="1"/>
</dbReference>
<keyword evidence="13" id="KW-1185">Reference proteome</keyword>
<dbReference type="InterPro" id="IPR000519">
    <property type="entry name" value="P_trefoil_dom"/>
</dbReference>
<dbReference type="GO" id="GO:0004558">
    <property type="term" value="F:alpha-1,4-glucosidase activity"/>
    <property type="evidence" value="ECO:0007669"/>
    <property type="project" value="TreeGrafter"/>
</dbReference>
<dbReference type="FunFam" id="3.20.20.80:FF:000072">
    <property type="entry name" value="lysosomal alpha-glucosidase isoform X2"/>
    <property type="match status" value="1"/>
</dbReference>
<evidence type="ECO:0000256" key="3">
    <source>
        <dbReference type="ARBA" id="ARBA00022801"/>
    </source>
</evidence>
<keyword evidence="4 10" id="KW-0472">Membrane</keyword>
<evidence type="ECO:0000256" key="10">
    <source>
        <dbReference type="SAM" id="Phobius"/>
    </source>
</evidence>
<keyword evidence="6" id="KW-0325">Glycoprotein</keyword>
<dbReference type="CDD" id="cd14752">
    <property type="entry name" value="GH31_N"/>
    <property type="match status" value="1"/>
</dbReference>
<dbReference type="CDD" id="cd00111">
    <property type="entry name" value="Trefoil"/>
    <property type="match status" value="1"/>
</dbReference>
<evidence type="ECO:0000256" key="6">
    <source>
        <dbReference type="ARBA" id="ARBA00023180"/>
    </source>
</evidence>
<dbReference type="Ensembl" id="ENSACOT00000007204.1">
    <property type="protein sequence ID" value="ENSACOP00000006961.1"/>
    <property type="gene ID" value="ENSACOG00000004804.1"/>
</dbReference>
<evidence type="ECO:0000256" key="5">
    <source>
        <dbReference type="ARBA" id="ARBA00023157"/>
    </source>
</evidence>
<keyword evidence="5" id="KW-1015">Disulfide bond</keyword>
<organism evidence="12 13">
    <name type="scientific">Amazona collaria</name>
    <name type="common">yellow-billed parrot</name>
    <dbReference type="NCBI Taxonomy" id="241587"/>
    <lineage>
        <taxon>Eukaryota</taxon>
        <taxon>Metazoa</taxon>
        <taxon>Chordata</taxon>
        <taxon>Craniata</taxon>
        <taxon>Vertebrata</taxon>
        <taxon>Euteleostomi</taxon>
        <taxon>Archelosauria</taxon>
        <taxon>Archosauria</taxon>
        <taxon>Dinosauria</taxon>
        <taxon>Saurischia</taxon>
        <taxon>Theropoda</taxon>
        <taxon>Coelurosauria</taxon>
        <taxon>Aves</taxon>
        <taxon>Neognathae</taxon>
        <taxon>Neoaves</taxon>
        <taxon>Telluraves</taxon>
        <taxon>Australaves</taxon>
        <taxon>Psittaciformes</taxon>
        <taxon>Psittacidae</taxon>
        <taxon>Amazona</taxon>
    </lineage>
</organism>
<protein>
    <recommendedName>
        <fullName evidence="11">P-type domain-containing protein</fullName>
    </recommendedName>
</protein>
<dbReference type="SUPFAM" id="SSF51445">
    <property type="entry name" value="(Trans)glycosidases"/>
    <property type="match status" value="1"/>
</dbReference>
<dbReference type="InterPro" id="IPR025887">
    <property type="entry name" value="Glyco_hydro_31_N_dom"/>
</dbReference>
<dbReference type="Pfam" id="PF13802">
    <property type="entry name" value="Gal_mutarotas_2"/>
    <property type="match status" value="1"/>
</dbReference>
<dbReference type="InterPro" id="IPR011013">
    <property type="entry name" value="Gal_mutarotase_sf_dom"/>
</dbReference>
<dbReference type="PANTHER" id="PTHR22762:SF104">
    <property type="entry name" value="P-TYPE DOMAIN-CONTAINING PROTEIN"/>
    <property type="match status" value="1"/>
</dbReference>
<dbReference type="PROSITE" id="PS51448">
    <property type="entry name" value="P_TREFOIL_2"/>
    <property type="match status" value="1"/>
</dbReference>
<dbReference type="InterPro" id="IPR017853">
    <property type="entry name" value="GH"/>
</dbReference>
<dbReference type="Proteomes" id="UP000694522">
    <property type="component" value="Unplaced"/>
</dbReference>
<sequence length="882" mass="98860">RLAPCWVGSGLLVAAVLLSAITVWVLQQVSVGWPRPTLPPKCLLVPESHRFDCYPERHVVVTQQLCESRGCCFIESPPPAAGKRGVPWCFYPPDFPSYTLESLNETALGMVGLLVRREKAYYPRDIEMLRLDVEFETDTRLHIKITDAANPRYEVPLEVPRATKKAENPIYSLDFSWDPFGVVLRRRATGMVLLNTTVAPLIFADQFLQISTSLPSKFLYGLGEHRGPLLHSMDWSTLTLWARDVSPTESFNLYGAHPFYLLMEKGGDAHGVFLLNSNAMEVALQPQYQQVIGFPAMPPFWALGFHLCRWGYGSSNETWQTVRAMRNYQIPQDAQWNDIDYMDGYRDFTFDSQKFASLPSLVEDLHKHGQHYVMILDPGISSTDPNGSYWPFDEGLRRGLFLNTTQGQTLIGQVWPGFTAFADFSNPDTHQWWLENLQRFHAHVPFDGLWIDMNEPSNFMDGSEEGCPPGELDSPPYTPAVLGDSLSAKTVCASAKQKASVHYNLHNLYGLMEAKATASALIQIWGKRPFVISRSTFPSQGRYSGHWLGDNRSQWKDMYYSIPGLLSFSLFGIPLVGADICGFSGSTSEELCTRWMQLGAFYPFARNHNTQNEKAQDPTVFSPAARTAMKNVLLTRYSLLPFLYTLFHRAHLQGDTVARPLFFEFPQDVTTLGLDRQFLWGRSLLVTPVLDPGVDSVTGYVPRGTWYDFYTVRSTAALGRALCCPPDPLIPVSLMVKMSAPLDHLNLHIREGAILPTQKPGTTSEATRRNPLCLIVTLSSSDTAWGDLFWDDGESLDTFEQGSYSYVVFNVTQVGCSGEGRGATEVTIGTLSIFGVREPPSKILLNGQEKPFSYLDNQVCLHLRVPCPGEAPSLRGFSLQWL</sequence>
<dbReference type="GO" id="GO:0030246">
    <property type="term" value="F:carbohydrate binding"/>
    <property type="evidence" value="ECO:0007669"/>
    <property type="project" value="InterPro"/>
</dbReference>
<dbReference type="Gene3D" id="3.20.20.80">
    <property type="entry name" value="Glycosidases"/>
    <property type="match status" value="1"/>
</dbReference>
<comment type="similarity">
    <text evidence="2 9">Belongs to the glycosyl hydrolase 31 family.</text>
</comment>
<keyword evidence="10" id="KW-1133">Transmembrane helix</keyword>
<dbReference type="PANTHER" id="PTHR22762">
    <property type="entry name" value="ALPHA-GLUCOSIDASE"/>
    <property type="match status" value="1"/>
</dbReference>
<dbReference type="InterPro" id="IPR013780">
    <property type="entry name" value="Glyco_hydro_b"/>
</dbReference>
<evidence type="ECO:0000256" key="2">
    <source>
        <dbReference type="ARBA" id="ARBA00007806"/>
    </source>
</evidence>
<dbReference type="FunFam" id="2.60.40.1180:FF:000001">
    <property type="entry name" value="Maltase-glucoamylase, intestinal"/>
    <property type="match status" value="1"/>
</dbReference>
<reference evidence="12" key="2">
    <citation type="submission" date="2025-09" db="UniProtKB">
        <authorList>
            <consortium name="Ensembl"/>
        </authorList>
    </citation>
    <scope>IDENTIFICATION</scope>
</reference>
<proteinExistence type="inferred from homology"/>
<keyword evidence="7 9" id="KW-0326">Glycosidase</keyword>
<dbReference type="SUPFAM" id="SSF51011">
    <property type="entry name" value="Glycosyl hydrolase domain"/>
    <property type="match status" value="1"/>
</dbReference>
<name>A0A8B9FCZ2_9PSIT</name>
<dbReference type="SUPFAM" id="SSF74650">
    <property type="entry name" value="Galactose mutarotase-like"/>
    <property type="match status" value="1"/>
</dbReference>
<dbReference type="Gene3D" id="2.60.40.1180">
    <property type="entry name" value="Golgi alpha-mannosidase II"/>
    <property type="match status" value="2"/>
</dbReference>
<dbReference type="SUPFAM" id="SSF57492">
    <property type="entry name" value="Trefoil"/>
    <property type="match status" value="1"/>
</dbReference>
<reference evidence="12" key="1">
    <citation type="submission" date="2025-08" db="UniProtKB">
        <authorList>
            <consortium name="Ensembl"/>
        </authorList>
    </citation>
    <scope>IDENTIFICATION</scope>
</reference>
<feature type="transmembrane region" description="Helical" evidence="10">
    <location>
        <begin position="6"/>
        <end position="26"/>
    </location>
</feature>
<comment type="caution">
    <text evidence="8">Lacks conserved residue(s) required for the propagation of feature annotation.</text>
</comment>